<evidence type="ECO:0000313" key="11">
    <source>
        <dbReference type="Proteomes" id="UP000191612"/>
    </source>
</evidence>
<evidence type="ECO:0000256" key="9">
    <source>
        <dbReference type="SAM" id="Phobius"/>
    </source>
</evidence>
<feature type="transmembrane region" description="Helical" evidence="9">
    <location>
        <begin position="333"/>
        <end position="358"/>
    </location>
</feature>
<organism evidence="10 11">
    <name type="scientific">Penicillium solitum</name>
    <dbReference type="NCBI Taxonomy" id="60172"/>
    <lineage>
        <taxon>Eukaryota</taxon>
        <taxon>Fungi</taxon>
        <taxon>Dikarya</taxon>
        <taxon>Ascomycota</taxon>
        <taxon>Pezizomycotina</taxon>
        <taxon>Eurotiomycetes</taxon>
        <taxon>Eurotiomycetidae</taxon>
        <taxon>Eurotiales</taxon>
        <taxon>Aspergillaceae</taxon>
        <taxon>Penicillium</taxon>
    </lineage>
</organism>
<dbReference type="GO" id="GO:0000319">
    <property type="term" value="F:sulfite transmembrane transporter activity"/>
    <property type="evidence" value="ECO:0007669"/>
    <property type="project" value="TreeGrafter"/>
</dbReference>
<dbReference type="InterPro" id="IPR004695">
    <property type="entry name" value="SLAC1/Mae1/Ssu1/TehA"/>
</dbReference>
<feature type="compositionally biased region" description="Polar residues" evidence="8">
    <location>
        <begin position="1"/>
        <end position="23"/>
    </location>
</feature>
<dbReference type="InterPro" id="IPR051629">
    <property type="entry name" value="Sulfite_efflux_TDT"/>
</dbReference>
<feature type="transmembrane region" description="Helical" evidence="9">
    <location>
        <begin position="123"/>
        <end position="147"/>
    </location>
</feature>
<sequence>MSPRDNQNEVLSGGNEANINRTTESPERENVDYHTNRSKHNDGWRHLVRNFTPAWFSVNMGTGITSILLNTLPYNGKWLYWISVVIFCLNILLFVIFFAITILRYVLYPKIFYLMVTHPTQSLFLGTLPMGFATIINMICYVCVPVWGDWAVYFAWALWIADVVVSIMTCFGIPFIVMTRTADSKLQAMGAAWLLPIVSCVVAAASGGIVADLLPDPQYALGTIIKAVIVSTFLPLGPLGQGGFGIQKLGVAAQKVFPLTGTLRPGSGDTLYDIGFLMGLLLWSFGCIWLFFAVAAIIRSKKFPFNLGWWAFTFPLGVFTTCTNQLGQEMPSRFFRVLGTILSVCVLLLWIVVSLFTLKGIFNRSLFVAPCLGDLQEYEPKRFQKAKQKSKT</sequence>
<accession>A0A1V6QZF7</accession>
<evidence type="ECO:0000256" key="7">
    <source>
        <dbReference type="ARBA" id="ARBA00023136"/>
    </source>
</evidence>
<evidence type="ECO:0000256" key="2">
    <source>
        <dbReference type="ARBA" id="ARBA00008566"/>
    </source>
</evidence>
<evidence type="ECO:0000313" key="10">
    <source>
        <dbReference type="EMBL" id="OQD94585.1"/>
    </source>
</evidence>
<evidence type="ECO:0000256" key="5">
    <source>
        <dbReference type="ARBA" id="ARBA00022692"/>
    </source>
</evidence>
<dbReference type="InterPro" id="IPR038665">
    <property type="entry name" value="Voltage-dep_anion_channel_sf"/>
</dbReference>
<proteinExistence type="inferred from homology"/>
<feature type="transmembrane region" description="Helical" evidence="9">
    <location>
        <begin position="274"/>
        <end position="298"/>
    </location>
</feature>
<keyword evidence="11" id="KW-1185">Reference proteome</keyword>
<keyword evidence="4" id="KW-1003">Cell membrane</keyword>
<feature type="transmembrane region" description="Helical" evidence="9">
    <location>
        <begin position="153"/>
        <end position="178"/>
    </location>
</feature>
<evidence type="ECO:0000256" key="3">
    <source>
        <dbReference type="ARBA" id="ARBA00022448"/>
    </source>
</evidence>
<feature type="transmembrane region" description="Helical" evidence="9">
    <location>
        <begin position="54"/>
        <end position="72"/>
    </location>
</feature>
<dbReference type="AlphaFoldDB" id="A0A1V6QZF7"/>
<comment type="similarity">
    <text evidence="2">Belongs to the tellurite-resistance/dicarboxylate transporter (TDT) family.</text>
</comment>
<dbReference type="Pfam" id="PF03595">
    <property type="entry name" value="SLAC1"/>
    <property type="match status" value="2"/>
</dbReference>
<reference evidence="11" key="1">
    <citation type="journal article" date="2017" name="Nat. Microbiol.">
        <title>Global analysis of biosynthetic gene clusters reveals vast potential of secondary metabolite production in Penicillium species.</title>
        <authorList>
            <person name="Nielsen J.C."/>
            <person name="Grijseels S."/>
            <person name="Prigent S."/>
            <person name="Ji B."/>
            <person name="Dainat J."/>
            <person name="Nielsen K.F."/>
            <person name="Frisvad J.C."/>
            <person name="Workman M."/>
            <person name="Nielsen J."/>
        </authorList>
    </citation>
    <scope>NUCLEOTIDE SEQUENCE [LARGE SCALE GENOMIC DNA]</scope>
    <source>
        <strain evidence="11">IBT 29525</strain>
    </source>
</reference>
<evidence type="ECO:0000256" key="6">
    <source>
        <dbReference type="ARBA" id="ARBA00022989"/>
    </source>
</evidence>
<evidence type="ECO:0000256" key="8">
    <source>
        <dbReference type="SAM" id="MobiDB-lite"/>
    </source>
</evidence>
<keyword evidence="6 9" id="KW-1133">Transmembrane helix</keyword>
<dbReference type="GO" id="GO:0005886">
    <property type="term" value="C:plasma membrane"/>
    <property type="evidence" value="ECO:0007669"/>
    <property type="project" value="UniProtKB-SubCell"/>
</dbReference>
<comment type="caution">
    <text evidence="10">The sequence shown here is derived from an EMBL/GenBank/DDBJ whole genome shotgun (WGS) entry which is preliminary data.</text>
</comment>
<dbReference type="CDD" id="cd09318">
    <property type="entry name" value="TDT_SSU1"/>
    <property type="match status" value="1"/>
</dbReference>
<protein>
    <recommendedName>
        <fullName evidence="12">Sulfite efflux pump SSU1</fullName>
    </recommendedName>
</protein>
<comment type="subcellular location">
    <subcellularLocation>
        <location evidence="1">Cell membrane</location>
        <topology evidence="1">Multi-pass membrane protein</topology>
    </subcellularLocation>
</comment>
<feature type="compositionally biased region" description="Basic and acidic residues" evidence="8">
    <location>
        <begin position="24"/>
        <end position="35"/>
    </location>
</feature>
<evidence type="ECO:0000256" key="1">
    <source>
        <dbReference type="ARBA" id="ARBA00004651"/>
    </source>
</evidence>
<dbReference type="PANTHER" id="PTHR31686">
    <property type="match status" value="1"/>
</dbReference>
<dbReference type="EMBL" id="MDYO01000025">
    <property type="protein sequence ID" value="OQD94585.1"/>
    <property type="molecule type" value="Genomic_DNA"/>
</dbReference>
<keyword evidence="7 9" id="KW-0472">Membrane</keyword>
<keyword evidence="3" id="KW-0813">Transport</keyword>
<feature type="transmembrane region" description="Helical" evidence="9">
    <location>
        <begin position="307"/>
        <end position="327"/>
    </location>
</feature>
<gene>
    <name evidence="10" type="ORF">PENSOL_c025G08650</name>
</gene>
<evidence type="ECO:0000256" key="4">
    <source>
        <dbReference type="ARBA" id="ARBA00022475"/>
    </source>
</evidence>
<feature type="transmembrane region" description="Helical" evidence="9">
    <location>
        <begin position="78"/>
        <end position="103"/>
    </location>
</feature>
<dbReference type="Gene3D" id="1.50.10.150">
    <property type="entry name" value="Voltage-dependent anion channel"/>
    <property type="match status" value="2"/>
</dbReference>
<name>A0A1V6QZF7_9EURO</name>
<feature type="region of interest" description="Disordered" evidence="8">
    <location>
        <begin position="1"/>
        <end position="35"/>
    </location>
</feature>
<dbReference type="PANTHER" id="PTHR31686:SF1">
    <property type="entry name" value="SULFITE EFFLUX PUMP SSU1"/>
    <property type="match status" value="1"/>
</dbReference>
<evidence type="ECO:0008006" key="12">
    <source>
        <dbReference type="Google" id="ProtNLM"/>
    </source>
</evidence>
<feature type="transmembrane region" description="Helical" evidence="9">
    <location>
        <begin position="190"/>
        <end position="211"/>
    </location>
</feature>
<dbReference type="Proteomes" id="UP000191612">
    <property type="component" value="Unassembled WGS sequence"/>
</dbReference>
<keyword evidence="5 9" id="KW-0812">Transmembrane</keyword>